<feature type="compositionally biased region" description="Basic and acidic residues" evidence="2">
    <location>
        <begin position="300"/>
        <end position="312"/>
    </location>
</feature>
<feature type="region of interest" description="Disordered" evidence="2">
    <location>
        <begin position="1"/>
        <end position="28"/>
    </location>
</feature>
<keyword evidence="3" id="KW-1185">Reference proteome</keyword>
<reference evidence="4" key="1">
    <citation type="submission" date="2022-11" db="UniProtKB">
        <authorList>
            <consortium name="WormBaseParasite"/>
        </authorList>
    </citation>
    <scope>IDENTIFICATION</scope>
</reference>
<name>A0A914I9N3_GLORO</name>
<feature type="compositionally biased region" description="Polar residues" evidence="2">
    <location>
        <begin position="519"/>
        <end position="536"/>
    </location>
</feature>
<dbReference type="WBParaSite" id="Gr19_v10_g8783.t1">
    <property type="protein sequence ID" value="Gr19_v10_g8783.t1"/>
    <property type="gene ID" value="Gr19_v10_g8783"/>
</dbReference>
<organism evidence="3 4">
    <name type="scientific">Globodera rostochiensis</name>
    <name type="common">Golden nematode worm</name>
    <name type="synonym">Heterodera rostochiensis</name>
    <dbReference type="NCBI Taxonomy" id="31243"/>
    <lineage>
        <taxon>Eukaryota</taxon>
        <taxon>Metazoa</taxon>
        <taxon>Ecdysozoa</taxon>
        <taxon>Nematoda</taxon>
        <taxon>Chromadorea</taxon>
        <taxon>Rhabditida</taxon>
        <taxon>Tylenchina</taxon>
        <taxon>Tylenchomorpha</taxon>
        <taxon>Tylenchoidea</taxon>
        <taxon>Heteroderidae</taxon>
        <taxon>Heteroderinae</taxon>
        <taxon>Globodera</taxon>
    </lineage>
</organism>
<proteinExistence type="predicted"/>
<feature type="region of interest" description="Disordered" evidence="2">
    <location>
        <begin position="294"/>
        <end position="394"/>
    </location>
</feature>
<sequence length="704" mass="75901">MRRKTKEQREAPSKTAAENCKATPKSPLMSVAHSVKTRLTRLTALKQAKDALPMSRSLEIGRQQSRIPTVCGDPMTKSWSLETTTPNMNSSEMPRRGPMTTLLPSPRGVPRRLPPGEETDDHSTGKQVQFAPLPVLSSTTELRRVPEMEFTELTFEEREKERPRGNRTKMTVIEAEATLSTVPPPLPKSSPPQLWPSLSTPKTLRKSPQSFPPMGAHSAPISFADDVPPVRVRAAKSALSVSFGAVEGGGPIRDRKAQHGAPEARGGKRRVFCSRSLRLVATRVCEASPLLVRRRRGRSAGRDGTGDRETAKTTRTTDQQKEASSSSSYTGLFRKRHSVPAEQKAKSKSFSESASITSAGAATTGVRLRSVRSHRRVAPLAESESSRVADENSPAVEQCGAVPWKMGIKMTERRGFFGGKIKNGRANVGSATNTTAPKEGQKSKSFAAALYPPPPTFRPTLAQLLASPQPRKKSPGDNTGPKARSGLIDDEIGDQPMLISASPPAVLSTDFRLIDELSSGPSPAVTQTQSNNANKMSPSSPADSSDAPSSVVLVAEQWAGGGDPRGEILLVQSRLESALKIGGRKRNARSRSDPKGAKVNGNAAGAAAAPCHASTSEVTAKRPPPPAHPTELPKDVKSEDGAAVFFPVLLSDFRSDLHQLQDSLRRDLEELETLRLQNAVLRQQLAERDRIIASLQQQLRGQNG</sequence>
<accession>A0A914I9N3</accession>
<feature type="compositionally biased region" description="Polar residues" evidence="2">
    <location>
        <begin position="313"/>
        <end position="330"/>
    </location>
</feature>
<feature type="region of interest" description="Disordered" evidence="2">
    <location>
        <begin position="68"/>
        <end position="126"/>
    </location>
</feature>
<feature type="region of interest" description="Disordered" evidence="2">
    <location>
        <begin position="426"/>
        <end position="549"/>
    </location>
</feature>
<evidence type="ECO:0000256" key="2">
    <source>
        <dbReference type="SAM" id="MobiDB-lite"/>
    </source>
</evidence>
<dbReference type="AlphaFoldDB" id="A0A914I9N3"/>
<evidence type="ECO:0000256" key="1">
    <source>
        <dbReference type="SAM" id="Coils"/>
    </source>
</evidence>
<protein>
    <submittedName>
        <fullName evidence="4">Uncharacterized protein</fullName>
    </submittedName>
</protein>
<feature type="compositionally biased region" description="Low complexity" evidence="2">
    <location>
        <begin position="537"/>
        <end position="549"/>
    </location>
</feature>
<feature type="coiled-coil region" evidence="1">
    <location>
        <begin position="654"/>
        <end position="684"/>
    </location>
</feature>
<evidence type="ECO:0000313" key="3">
    <source>
        <dbReference type="Proteomes" id="UP000887572"/>
    </source>
</evidence>
<feature type="compositionally biased region" description="Low complexity" evidence="2">
    <location>
        <begin position="348"/>
        <end position="368"/>
    </location>
</feature>
<feature type="region of interest" description="Disordered" evidence="2">
    <location>
        <begin position="581"/>
        <end position="636"/>
    </location>
</feature>
<dbReference type="Proteomes" id="UP000887572">
    <property type="component" value="Unplaced"/>
</dbReference>
<evidence type="ECO:0000313" key="4">
    <source>
        <dbReference type="WBParaSite" id="Gr19_v10_g8783.t1"/>
    </source>
</evidence>
<feature type="compositionally biased region" description="Low complexity" evidence="2">
    <location>
        <begin position="597"/>
        <end position="609"/>
    </location>
</feature>
<feature type="compositionally biased region" description="Polar residues" evidence="2">
    <location>
        <begin position="77"/>
        <end position="92"/>
    </location>
</feature>
<keyword evidence="1" id="KW-0175">Coiled coil</keyword>
<feature type="region of interest" description="Disordered" evidence="2">
    <location>
        <begin position="245"/>
        <end position="267"/>
    </location>
</feature>